<name>A0A1H9P4W7_9BACI</name>
<dbReference type="OrthoDB" id="279535at2"/>
<feature type="chain" id="PRO_5039529329" evidence="2">
    <location>
        <begin position="19"/>
        <end position="131"/>
    </location>
</feature>
<dbReference type="Gene3D" id="2.60.40.420">
    <property type="entry name" value="Cupredoxins - blue copper proteins"/>
    <property type="match status" value="1"/>
</dbReference>
<gene>
    <name evidence="3" type="ORF">SAMN04487944_104104</name>
</gene>
<evidence type="ECO:0000313" key="3">
    <source>
        <dbReference type="EMBL" id="SER43344.1"/>
    </source>
</evidence>
<dbReference type="EMBL" id="FOGL01000004">
    <property type="protein sequence ID" value="SER43344.1"/>
    <property type="molecule type" value="Genomic_DNA"/>
</dbReference>
<dbReference type="SUPFAM" id="SSF49503">
    <property type="entry name" value="Cupredoxins"/>
    <property type="match status" value="1"/>
</dbReference>
<feature type="region of interest" description="Disordered" evidence="1">
    <location>
        <begin position="23"/>
        <end position="51"/>
    </location>
</feature>
<dbReference type="STRING" id="531814.SAMN04487944_104104"/>
<evidence type="ECO:0000313" key="4">
    <source>
        <dbReference type="Proteomes" id="UP000199687"/>
    </source>
</evidence>
<dbReference type="InterPro" id="IPR008972">
    <property type="entry name" value="Cupredoxin"/>
</dbReference>
<dbReference type="AlphaFoldDB" id="A0A1H9P4W7"/>
<feature type="signal peptide" evidence="2">
    <location>
        <begin position="1"/>
        <end position="18"/>
    </location>
</feature>
<dbReference type="PROSITE" id="PS51257">
    <property type="entry name" value="PROKAR_LIPOPROTEIN"/>
    <property type="match status" value="1"/>
</dbReference>
<proteinExistence type="predicted"/>
<sequence>MKKWLVTLLAVSLLVLLAACGGSGDNESTGEDSEESANNTAEEAGNDDSTVNITATNWEFDQEEYTAPAGEVTVNLSSEEGYHGIEVENTDIEIESDGSATATLEPGEYTIRCNIPCGTGHNEMVATLIVQ</sequence>
<dbReference type="RefSeq" id="WP_089740000.1">
    <property type="nucleotide sequence ID" value="NZ_FOGL01000004.1"/>
</dbReference>
<organism evidence="3 4">
    <name type="scientific">Gracilibacillus ureilyticus</name>
    <dbReference type="NCBI Taxonomy" id="531814"/>
    <lineage>
        <taxon>Bacteria</taxon>
        <taxon>Bacillati</taxon>
        <taxon>Bacillota</taxon>
        <taxon>Bacilli</taxon>
        <taxon>Bacillales</taxon>
        <taxon>Bacillaceae</taxon>
        <taxon>Gracilibacillus</taxon>
    </lineage>
</organism>
<accession>A0A1H9P4W7</accession>
<evidence type="ECO:0000256" key="2">
    <source>
        <dbReference type="SAM" id="SignalP"/>
    </source>
</evidence>
<dbReference type="Proteomes" id="UP000199687">
    <property type="component" value="Unassembled WGS sequence"/>
</dbReference>
<reference evidence="3 4" key="1">
    <citation type="submission" date="2016-10" db="EMBL/GenBank/DDBJ databases">
        <authorList>
            <person name="de Groot N.N."/>
        </authorList>
    </citation>
    <scope>NUCLEOTIDE SEQUENCE [LARGE SCALE GENOMIC DNA]</scope>
    <source>
        <strain evidence="3 4">CGMCC 1.7727</strain>
    </source>
</reference>
<protein>
    <submittedName>
        <fullName evidence="3">Cytochrome C oxidase subunit II, periplasmic domain</fullName>
    </submittedName>
</protein>
<keyword evidence="2" id="KW-0732">Signal</keyword>
<evidence type="ECO:0000256" key="1">
    <source>
        <dbReference type="SAM" id="MobiDB-lite"/>
    </source>
</evidence>
<keyword evidence="4" id="KW-1185">Reference proteome</keyword>